<dbReference type="InterPro" id="IPR022919">
    <property type="entry name" value="Pept_M48_protease_HtpX"/>
</dbReference>
<evidence type="ECO:0000256" key="9">
    <source>
        <dbReference type="ARBA" id="ARBA00022989"/>
    </source>
</evidence>
<organism evidence="14 15">
    <name type="scientific">Candidatus Doudnabacteria bacterium CG10_big_fil_rev_8_21_14_0_10_42_18</name>
    <dbReference type="NCBI Taxonomy" id="1974552"/>
    <lineage>
        <taxon>Bacteria</taxon>
        <taxon>Candidatus Doudnaibacteriota</taxon>
    </lineage>
</organism>
<dbReference type="GO" id="GO:0004222">
    <property type="term" value="F:metalloendopeptidase activity"/>
    <property type="evidence" value="ECO:0007669"/>
    <property type="project" value="UniProtKB-UniRule"/>
</dbReference>
<keyword evidence="6 12" id="KW-0479">Metal-binding</keyword>
<feature type="domain" description="Peptidase M48" evidence="13">
    <location>
        <begin position="76"/>
        <end position="301"/>
    </location>
</feature>
<feature type="binding site" evidence="12">
    <location>
        <position position="146"/>
    </location>
    <ligand>
        <name>Zn(2+)</name>
        <dbReference type="ChEBI" id="CHEBI:29105"/>
        <note>catalytic</note>
    </ligand>
</feature>
<keyword evidence="5 12" id="KW-0812">Transmembrane</keyword>
<evidence type="ECO:0000256" key="10">
    <source>
        <dbReference type="ARBA" id="ARBA00023049"/>
    </source>
</evidence>
<feature type="transmembrane region" description="Helical" evidence="12">
    <location>
        <begin position="154"/>
        <end position="173"/>
    </location>
</feature>
<accession>A0A2H0VBP7</accession>
<evidence type="ECO:0000256" key="3">
    <source>
        <dbReference type="ARBA" id="ARBA00022475"/>
    </source>
</evidence>
<evidence type="ECO:0000259" key="13">
    <source>
        <dbReference type="Pfam" id="PF01435"/>
    </source>
</evidence>
<comment type="caution">
    <text evidence="14">The sequence shown here is derived from an EMBL/GenBank/DDBJ whole genome shotgun (WGS) entry which is preliminary data.</text>
</comment>
<reference evidence="15" key="1">
    <citation type="submission" date="2017-09" db="EMBL/GenBank/DDBJ databases">
        <title>Depth-based differentiation of microbial function through sediment-hosted aquifers and enrichment of novel symbionts in the deep terrestrial subsurface.</title>
        <authorList>
            <person name="Probst A.J."/>
            <person name="Ladd B."/>
            <person name="Jarett J.K."/>
            <person name="Geller-Mcgrath D.E."/>
            <person name="Sieber C.M.K."/>
            <person name="Emerson J.B."/>
            <person name="Anantharaman K."/>
            <person name="Thomas B.C."/>
            <person name="Malmstrom R."/>
            <person name="Stieglmeier M."/>
            <person name="Klingl A."/>
            <person name="Woyke T."/>
            <person name="Ryan C.M."/>
            <person name="Banfield J.F."/>
        </authorList>
    </citation>
    <scope>NUCLEOTIDE SEQUENCE [LARGE SCALE GENOMIC DNA]</scope>
</reference>
<evidence type="ECO:0000256" key="12">
    <source>
        <dbReference type="HAMAP-Rule" id="MF_00188"/>
    </source>
</evidence>
<evidence type="ECO:0000256" key="6">
    <source>
        <dbReference type="ARBA" id="ARBA00022723"/>
    </source>
</evidence>
<comment type="cofactor">
    <cofactor evidence="12">
        <name>Zn(2+)</name>
        <dbReference type="ChEBI" id="CHEBI:29105"/>
    </cofactor>
    <text evidence="12">Binds 1 zinc ion per subunit.</text>
</comment>
<dbReference type="AlphaFoldDB" id="A0A2H0VBP7"/>
<dbReference type="PANTHER" id="PTHR43221">
    <property type="entry name" value="PROTEASE HTPX"/>
    <property type="match status" value="1"/>
</dbReference>
<gene>
    <name evidence="12" type="primary">htpX</name>
    <name evidence="14" type="ORF">COT92_00780</name>
</gene>
<dbReference type="PANTHER" id="PTHR43221:SF1">
    <property type="entry name" value="PROTEASE HTPX"/>
    <property type="match status" value="1"/>
</dbReference>
<evidence type="ECO:0000256" key="11">
    <source>
        <dbReference type="ARBA" id="ARBA00023136"/>
    </source>
</evidence>
<keyword evidence="9 12" id="KW-1133">Transmembrane helix</keyword>
<keyword evidence="11 12" id="KW-0472">Membrane</keyword>
<feature type="transmembrane region" description="Helical" evidence="12">
    <location>
        <begin position="193"/>
        <end position="213"/>
    </location>
</feature>
<evidence type="ECO:0000313" key="15">
    <source>
        <dbReference type="Proteomes" id="UP000230922"/>
    </source>
</evidence>
<evidence type="ECO:0000256" key="1">
    <source>
        <dbReference type="ARBA" id="ARBA00004651"/>
    </source>
</evidence>
<keyword evidence="7 12" id="KW-0378">Hydrolase</keyword>
<dbReference type="Proteomes" id="UP000230922">
    <property type="component" value="Unassembled WGS sequence"/>
</dbReference>
<dbReference type="GO" id="GO:0006508">
    <property type="term" value="P:proteolysis"/>
    <property type="evidence" value="ECO:0007669"/>
    <property type="project" value="UniProtKB-KW"/>
</dbReference>
<evidence type="ECO:0000256" key="5">
    <source>
        <dbReference type="ARBA" id="ARBA00022692"/>
    </source>
</evidence>
<feature type="binding site" evidence="12">
    <location>
        <position position="222"/>
    </location>
    <ligand>
        <name>Zn(2+)</name>
        <dbReference type="ChEBI" id="CHEBI:29105"/>
        <note>catalytic</note>
    </ligand>
</feature>
<name>A0A2H0VBP7_9BACT</name>
<dbReference type="Gene3D" id="3.30.2010.10">
    <property type="entry name" value="Metalloproteases ('zincins'), catalytic domain"/>
    <property type="match status" value="1"/>
</dbReference>
<feature type="active site" evidence="12">
    <location>
        <position position="143"/>
    </location>
</feature>
<protein>
    <recommendedName>
        <fullName evidence="12">Protease HtpX homolog</fullName>
        <ecNumber evidence="12">3.4.24.-</ecNumber>
    </recommendedName>
</protein>
<dbReference type="GO" id="GO:0008270">
    <property type="term" value="F:zinc ion binding"/>
    <property type="evidence" value="ECO:0007669"/>
    <property type="project" value="UniProtKB-UniRule"/>
</dbReference>
<feature type="transmembrane region" description="Helical" evidence="12">
    <location>
        <begin position="41"/>
        <end position="59"/>
    </location>
</feature>
<evidence type="ECO:0000256" key="2">
    <source>
        <dbReference type="ARBA" id="ARBA00009779"/>
    </source>
</evidence>
<dbReference type="EC" id="3.4.24.-" evidence="12"/>
<comment type="subcellular location">
    <subcellularLocation>
        <location evidence="1 12">Cell membrane</location>
        <topology evidence="1 12">Multi-pass membrane protein</topology>
    </subcellularLocation>
</comment>
<evidence type="ECO:0000256" key="4">
    <source>
        <dbReference type="ARBA" id="ARBA00022670"/>
    </source>
</evidence>
<feature type="binding site" evidence="12">
    <location>
        <position position="142"/>
    </location>
    <ligand>
        <name>Zn(2+)</name>
        <dbReference type="ChEBI" id="CHEBI:29105"/>
        <note>catalytic</note>
    </ligand>
</feature>
<evidence type="ECO:0000256" key="8">
    <source>
        <dbReference type="ARBA" id="ARBA00022833"/>
    </source>
</evidence>
<dbReference type="InterPro" id="IPR001915">
    <property type="entry name" value="Peptidase_M48"/>
</dbReference>
<dbReference type="EMBL" id="PFAK01000011">
    <property type="protein sequence ID" value="PIR96506.1"/>
    <property type="molecule type" value="Genomic_DNA"/>
</dbReference>
<keyword evidence="8 12" id="KW-0862">Zinc</keyword>
<keyword evidence="4 12" id="KW-0645">Protease</keyword>
<dbReference type="InterPro" id="IPR050083">
    <property type="entry name" value="HtpX_protease"/>
</dbReference>
<dbReference type="GO" id="GO:0005886">
    <property type="term" value="C:plasma membrane"/>
    <property type="evidence" value="ECO:0007669"/>
    <property type="project" value="UniProtKB-SubCell"/>
</dbReference>
<feature type="transmembrane region" description="Helical" evidence="12">
    <location>
        <begin position="15"/>
        <end position="35"/>
    </location>
</feature>
<dbReference type="CDD" id="cd07340">
    <property type="entry name" value="M48B_Htpx_like"/>
    <property type="match status" value="1"/>
</dbReference>
<keyword evidence="3 12" id="KW-1003">Cell membrane</keyword>
<evidence type="ECO:0000256" key="7">
    <source>
        <dbReference type="ARBA" id="ARBA00022801"/>
    </source>
</evidence>
<proteinExistence type="inferred from homology"/>
<dbReference type="Pfam" id="PF01435">
    <property type="entry name" value="Peptidase_M48"/>
    <property type="match status" value="1"/>
</dbReference>
<keyword evidence="10 12" id="KW-0482">Metalloprotease</keyword>
<sequence length="303" mass="33719">MLTYDHITKNKRESWLLIFIFLIIITALGWVFSLYYDQPVILYFAVGFSLLTSFISYYFSDSITLALSEAKEIDRQTAPELYRLVENLCIAAGLPTPKIYIIDDTAPNAFATGRDPEHAVVCFTTGILQKLEKVELEGVVAHELSHIGNYDIRVMTLVVVLVGTVTLLADWMLRATFWGGRRRSNNGGGNLGTLLAIAGLILAILSPVIATLIKLAVSRKREFLADSSGALLTRYPEGLAKALEKISSDTEPLEAANKATAHMYIVSPLKANEKTGKQSWLTKMFNTHPPVEERIKKLREMNL</sequence>
<comment type="similarity">
    <text evidence="2 12">Belongs to the peptidase M48B family.</text>
</comment>
<evidence type="ECO:0000313" key="14">
    <source>
        <dbReference type="EMBL" id="PIR96506.1"/>
    </source>
</evidence>
<dbReference type="HAMAP" id="MF_00188">
    <property type="entry name" value="Pept_M48_protease_HtpX"/>
    <property type="match status" value="1"/>
</dbReference>